<feature type="region of interest" description="Disordered" evidence="4">
    <location>
        <begin position="285"/>
        <end position="334"/>
    </location>
</feature>
<evidence type="ECO:0000256" key="1">
    <source>
        <dbReference type="ARBA" id="ARBA00004308"/>
    </source>
</evidence>
<reference evidence="6" key="1">
    <citation type="submission" date="2020-07" db="EMBL/GenBank/DDBJ databases">
        <title>The High-quality genome of the commercially important snow crab, Chionoecetes opilio.</title>
        <authorList>
            <person name="Jeong J.-H."/>
            <person name="Ryu S."/>
        </authorList>
    </citation>
    <scope>NUCLEOTIDE SEQUENCE</scope>
    <source>
        <strain evidence="6">MADBK_172401_WGS</strain>
        <tissue evidence="6">Digestive gland</tissue>
    </source>
</reference>
<organism evidence="6 7">
    <name type="scientific">Chionoecetes opilio</name>
    <name type="common">Atlantic snow crab</name>
    <name type="synonym">Cancer opilio</name>
    <dbReference type="NCBI Taxonomy" id="41210"/>
    <lineage>
        <taxon>Eukaryota</taxon>
        <taxon>Metazoa</taxon>
        <taxon>Ecdysozoa</taxon>
        <taxon>Arthropoda</taxon>
        <taxon>Crustacea</taxon>
        <taxon>Multicrustacea</taxon>
        <taxon>Malacostraca</taxon>
        <taxon>Eumalacostraca</taxon>
        <taxon>Eucarida</taxon>
        <taxon>Decapoda</taxon>
        <taxon>Pleocyemata</taxon>
        <taxon>Brachyura</taxon>
        <taxon>Eubrachyura</taxon>
        <taxon>Majoidea</taxon>
        <taxon>Majidae</taxon>
        <taxon>Chionoecetes</taxon>
    </lineage>
</organism>
<evidence type="ECO:0000256" key="2">
    <source>
        <dbReference type="ARBA" id="ARBA00022801"/>
    </source>
</evidence>
<evidence type="ECO:0000313" key="6">
    <source>
        <dbReference type="EMBL" id="KAG0729989.1"/>
    </source>
</evidence>
<protein>
    <submittedName>
        <fullName evidence="6">Polyphosphoinositide phosphatase</fullName>
    </submittedName>
</protein>
<feature type="compositionally biased region" description="Polar residues" evidence="4">
    <location>
        <begin position="300"/>
        <end position="314"/>
    </location>
</feature>
<dbReference type="PANTHER" id="PTHR45738:SF5">
    <property type="entry name" value="POLYPHOSPHOINOSITIDE PHOSPHATASE"/>
    <property type="match status" value="1"/>
</dbReference>
<feature type="compositionally biased region" description="Low complexity" evidence="4">
    <location>
        <begin position="884"/>
        <end position="898"/>
    </location>
</feature>
<evidence type="ECO:0000259" key="5">
    <source>
        <dbReference type="PROSITE" id="PS50275"/>
    </source>
</evidence>
<feature type="region of interest" description="Disordered" evidence="4">
    <location>
        <begin position="846"/>
        <end position="926"/>
    </location>
</feature>
<evidence type="ECO:0000313" key="7">
    <source>
        <dbReference type="Proteomes" id="UP000770661"/>
    </source>
</evidence>
<feature type="domain" description="SAC" evidence="5">
    <location>
        <begin position="224"/>
        <end position="679"/>
    </location>
</feature>
<proteinExistence type="predicted"/>
<dbReference type="PROSITE" id="PS50275">
    <property type="entry name" value="SAC"/>
    <property type="match status" value="1"/>
</dbReference>
<evidence type="ECO:0000256" key="3">
    <source>
        <dbReference type="ARBA" id="ARBA00023136"/>
    </source>
</evidence>
<comment type="subcellular location">
    <subcellularLocation>
        <location evidence="1">Endomembrane system</location>
    </subcellularLocation>
</comment>
<keyword evidence="3" id="KW-0472">Membrane</keyword>
<name>A0A8J4YY59_CHIOP</name>
<dbReference type="Proteomes" id="UP000770661">
    <property type="component" value="Unassembled WGS sequence"/>
</dbReference>
<dbReference type="GO" id="GO:0043813">
    <property type="term" value="F:phosphatidylinositol-3,5-bisphosphate 5-phosphatase activity"/>
    <property type="evidence" value="ECO:0007669"/>
    <property type="project" value="InterPro"/>
</dbReference>
<keyword evidence="2" id="KW-0378">Hydrolase</keyword>
<accession>A0A8J4YY59</accession>
<dbReference type="AlphaFoldDB" id="A0A8J4YY59"/>
<dbReference type="PANTHER" id="PTHR45738">
    <property type="entry name" value="POLYPHOSPHOINOSITIDE PHOSPHATASE"/>
    <property type="match status" value="1"/>
</dbReference>
<keyword evidence="7" id="KW-1185">Reference proteome</keyword>
<dbReference type="EMBL" id="JACEEZ010000613">
    <property type="protein sequence ID" value="KAG0729989.1"/>
    <property type="molecule type" value="Genomic_DNA"/>
</dbReference>
<gene>
    <name evidence="6" type="primary">FIG4</name>
    <name evidence="6" type="ORF">GWK47_029197</name>
</gene>
<evidence type="ECO:0000256" key="4">
    <source>
        <dbReference type="SAM" id="MobiDB-lite"/>
    </source>
</evidence>
<sequence>MSVNLFFLFQREYNDAKMEKLPNIKFYPILNGLQKMALYETKARLYLIGSNNTQTKFRVLKIDRTEPYALTLTDDKIEYSQRQIKELLAMINEGNRSQSGQRQASGLSRTVSAFGIVGFVRFLEGHYIVLVTKRRKVAVIGLHTVYKAVLYFKMSAPSRKGVSSRKGDFNEIEEPEPAGKVKRTKTLLYATKALPSVEDTTMIYIPHESVRKPHDDEPKYVRLFQNIDLSSNFYFSYSYDLTHSLQYNLAPPRDVPLEILARYKHPKAHTVSEVERAENFLNLSVNSSDEGGRKSRSHSKTSCENGESQASSGESVEADGAAPSPPPRCPPAMFGMRSTPNSKYVWNSYLLKPVENHLHPAWILPITHGFISQNNISVYGRSFFLTLIARRSCRYAGTRFLKRGANHEGDVANEVETEQLLYDAHVSSLHSGRFTSFVQIRGSIPAHWSQDVSKMVPKPAITFDVMDPYAETAGKHFNELLRRFGSPIIILNLVKRREGRPHESILNTEYGSLINQLNIFLPPQHRIQYVAVDMARINKQKDENVMTRLSDIAYRAVKKTGIFQSHAPYYCHHLNPNPHYCHLERTSTQGQPDCGSRRSLKLDERRGRLQTGVVRVNCVDCLDRTNTAQFSLGKCALAFQLYALGVLEKPALEFDSDCVRMLEEMYEDHGDTLALQYGGSQLVHRIKTYRRTAPWTSQGNDIMQTLSRYYSNTFSGMLIILYSELNTEKQNAINLFLGVYVPRNNSVPIWELSSDYLLHHSLTRGVRPCHSRSTSQWWDAEVMASLPLPVAEARKTVALLMPVTPNEPKVDLYLDHHRPYEFCILSELFSYHMSHSVRDYMPHFTTDESPFSVRRRPGKRQEELSRSKSASPAIKNPGMTGQASTSSTASSGTSSTESEASDEDDLSVVSSMSEDEGDSNPSLSLASFFPPMTETYGNYLQDPSRADTILYKRYEQIYRATCVPEGKTSGVTAPLVLIQRSSFCQDSSVETDPPTVTRRCRNIYEEHVAMAARGPQPPNNRDLLMYREFVSFA</sequence>
<dbReference type="InterPro" id="IPR043573">
    <property type="entry name" value="Fig4-like"/>
</dbReference>
<dbReference type="Pfam" id="PF02383">
    <property type="entry name" value="Syja_N"/>
    <property type="match status" value="1"/>
</dbReference>
<dbReference type="GO" id="GO:0012505">
    <property type="term" value="C:endomembrane system"/>
    <property type="evidence" value="ECO:0007669"/>
    <property type="project" value="UniProtKB-SubCell"/>
</dbReference>
<comment type="caution">
    <text evidence="6">The sequence shown here is derived from an EMBL/GenBank/DDBJ whole genome shotgun (WGS) entry which is preliminary data.</text>
</comment>
<dbReference type="OrthoDB" id="405996at2759"/>
<dbReference type="InterPro" id="IPR002013">
    <property type="entry name" value="SAC_dom"/>
</dbReference>
<dbReference type="GO" id="GO:0046856">
    <property type="term" value="P:phosphatidylinositol dephosphorylation"/>
    <property type="evidence" value="ECO:0007669"/>
    <property type="project" value="InterPro"/>
</dbReference>